<dbReference type="Gene3D" id="1.20.1250.20">
    <property type="entry name" value="MFS general substrate transporter like domains"/>
    <property type="match status" value="1"/>
</dbReference>
<dbReference type="Pfam" id="PF00854">
    <property type="entry name" value="PTR2"/>
    <property type="match status" value="1"/>
</dbReference>
<dbReference type="HAMAP" id="MF_01039">
    <property type="entry name" value="PGAM_GpmA"/>
    <property type="match status" value="1"/>
</dbReference>
<feature type="active site" description="Tele-phosphohistidine intermediate" evidence="10">
    <location>
        <position position="891"/>
    </location>
</feature>
<keyword evidence="5 15" id="KW-0812">Transmembrane</keyword>
<dbReference type="AlphaFoldDB" id="A0A9Q9REY1"/>
<feature type="active site" description="Proton donor/acceptor" evidence="10">
    <location>
        <position position="969"/>
    </location>
</feature>
<evidence type="ECO:0000256" key="4">
    <source>
        <dbReference type="ARBA" id="ARBA00006717"/>
    </source>
</evidence>
<feature type="binding site" evidence="11">
    <location>
        <position position="942"/>
    </location>
    <ligand>
        <name>substrate</name>
    </ligand>
</feature>
<dbReference type="InterPro" id="IPR001345">
    <property type="entry name" value="PG/BPGM_mutase_AS"/>
</dbReference>
<evidence type="ECO:0000259" key="17">
    <source>
        <dbReference type="Pfam" id="PF19327"/>
    </source>
</evidence>
<feature type="binding site" evidence="11">
    <location>
        <begin position="890"/>
        <end position="897"/>
    </location>
    <ligand>
        <name>substrate</name>
    </ligand>
</feature>
<dbReference type="GO" id="GO:0016020">
    <property type="term" value="C:membrane"/>
    <property type="evidence" value="ECO:0007669"/>
    <property type="project" value="UniProtKB-SubCell"/>
</dbReference>
<feature type="transmembrane region" description="Helical" evidence="15">
    <location>
        <begin position="222"/>
        <end position="243"/>
    </location>
</feature>
<feature type="transmembrane region" description="Helical" evidence="15">
    <location>
        <begin position="429"/>
        <end position="447"/>
    </location>
</feature>
<dbReference type="Gene3D" id="3.30.428.70">
    <property type="match status" value="1"/>
</dbReference>
<evidence type="ECO:0000256" key="9">
    <source>
        <dbReference type="ARBA" id="ARBA00023235"/>
    </source>
</evidence>
<evidence type="ECO:0000256" key="10">
    <source>
        <dbReference type="PIRSR" id="PIRSR613078-1"/>
    </source>
</evidence>
<feature type="transmembrane region" description="Helical" evidence="15">
    <location>
        <begin position="136"/>
        <end position="156"/>
    </location>
</feature>
<dbReference type="FunFam" id="3.40.50.1240:FF:000003">
    <property type="entry name" value="2,3-bisphosphoglycerate-dependent phosphoglycerate mutase"/>
    <property type="match status" value="1"/>
</dbReference>
<dbReference type="EMBL" id="CABFJX010000029">
    <property type="protein sequence ID" value="VTT59392.1"/>
    <property type="molecule type" value="Genomic_DNA"/>
</dbReference>
<dbReference type="CDD" id="cd07067">
    <property type="entry name" value="HP_PGM_like"/>
    <property type="match status" value="1"/>
</dbReference>
<dbReference type="Gene3D" id="3.40.50.1240">
    <property type="entry name" value="Phosphoglycerate mutase-like"/>
    <property type="match status" value="1"/>
</dbReference>
<dbReference type="GO" id="GO:0022857">
    <property type="term" value="F:transmembrane transporter activity"/>
    <property type="evidence" value="ECO:0007669"/>
    <property type="project" value="InterPro"/>
</dbReference>
<dbReference type="NCBIfam" id="TIGR01258">
    <property type="entry name" value="pgm_1"/>
    <property type="match status" value="1"/>
</dbReference>
<dbReference type="PANTHER" id="PTHR11931">
    <property type="entry name" value="PHOSPHOGLYCERATE MUTASE"/>
    <property type="match status" value="1"/>
</dbReference>
<dbReference type="InterPro" id="IPR019200">
    <property type="entry name" value="ATP_adenylylTrfase_C"/>
</dbReference>
<dbReference type="SUPFAM" id="SSF54197">
    <property type="entry name" value="HIT-like"/>
    <property type="match status" value="1"/>
</dbReference>
<feature type="binding site" evidence="11">
    <location>
        <begin position="996"/>
        <end position="997"/>
    </location>
    <ligand>
        <name>substrate</name>
    </ligand>
</feature>
<dbReference type="GO" id="GO:0004619">
    <property type="term" value="F:phosphoglycerate mutase activity"/>
    <property type="evidence" value="ECO:0007669"/>
    <property type="project" value="UniProtKB-EC"/>
</dbReference>
<keyword evidence="7 15" id="KW-0472">Membrane</keyword>
<feature type="transmembrane region" description="Helical" evidence="15">
    <location>
        <begin position="198"/>
        <end position="216"/>
    </location>
</feature>
<feature type="transmembrane region" description="Helical" evidence="15">
    <location>
        <begin position="80"/>
        <end position="98"/>
    </location>
</feature>
<dbReference type="InterPro" id="IPR005952">
    <property type="entry name" value="Phosphogly_mut1"/>
</dbReference>
<comment type="similarity">
    <text evidence="4 13">Belongs to the phosphoglycerate mutase family. BPG-dependent PGAM subfamily.</text>
</comment>
<comment type="subcellular location">
    <subcellularLocation>
        <location evidence="2">Membrane</location>
        <topology evidence="2">Multi-pass membrane protein</topology>
    </subcellularLocation>
</comment>
<dbReference type="InterPro" id="IPR036259">
    <property type="entry name" value="MFS_trans_sf"/>
</dbReference>
<evidence type="ECO:0000313" key="19">
    <source>
        <dbReference type="Proteomes" id="UP000760494"/>
    </source>
</evidence>
<evidence type="ECO:0000256" key="13">
    <source>
        <dbReference type="RuleBase" id="RU004511"/>
    </source>
</evidence>
<evidence type="ECO:0000256" key="5">
    <source>
        <dbReference type="ARBA" id="ARBA00022692"/>
    </source>
</evidence>
<feature type="domain" description="Ap4A phosphorylase 1/2 N-terminal" evidence="17">
    <location>
        <begin position="674"/>
        <end position="754"/>
    </location>
</feature>
<dbReference type="Pfam" id="PF00300">
    <property type="entry name" value="His_Phos_1"/>
    <property type="match status" value="2"/>
</dbReference>
<evidence type="ECO:0000256" key="14">
    <source>
        <dbReference type="SAM" id="MobiDB-lite"/>
    </source>
</evidence>
<dbReference type="Pfam" id="PF09830">
    <property type="entry name" value="ATP_transf"/>
    <property type="match status" value="1"/>
</dbReference>
<dbReference type="InterPro" id="IPR000109">
    <property type="entry name" value="POT_fam"/>
</dbReference>
<dbReference type="GO" id="GO:0006096">
    <property type="term" value="P:glycolytic process"/>
    <property type="evidence" value="ECO:0007669"/>
    <property type="project" value="UniProtKB-KW"/>
</dbReference>
<feature type="binding site" evidence="11">
    <location>
        <position position="980"/>
    </location>
    <ligand>
        <name>substrate</name>
    </ligand>
</feature>
<dbReference type="InterPro" id="IPR036265">
    <property type="entry name" value="HIT-like_sf"/>
</dbReference>
<dbReference type="InterPro" id="IPR029033">
    <property type="entry name" value="His_PPase_superfam"/>
</dbReference>
<keyword evidence="8 13" id="KW-0324">Glycolysis</keyword>
<comment type="caution">
    <text evidence="18">The sequence shown here is derived from an EMBL/GenBank/DDBJ whole genome shotgun (WGS) entry which is preliminary data.</text>
</comment>
<gene>
    <name evidence="18" type="ORF">C2S_14121</name>
</gene>
<dbReference type="SMART" id="SM00855">
    <property type="entry name" value="PGAM"/>
    <property type="match status" value="1"/>
</dbReference>
<evidence type="ECO:0000256" key="7">
    <source>
        <dbReference type="ARBA" id="ARBA00023136"/>
    </source>
</evidence>
<protein>
    <recommendedName>
        <fullName evidence="13">Phosphoglycerate mutase</fullName>
        <ecNumber evidence="13">5.4.2.11</ecNumber>
    </recommendedName>
</protein>
<evidence type="ECO:0000259" key="16">
    <source>
        <dbReference type="Pfam" id="PF09830"/>
    </source>
</evidence>
<dbReference type="EC" id="5.4.2.11" evidence="13"/>
<comment type="pathway">
    <text evidence="3 13">Carbohydrate degradation; glycolysis; pyruvate from D-glyceraldehyde 3-phosphate: step 3/5.</text>
</comment>
<feature type="transmembrane region" description="Helical" evidence="15">
    <location>
        <begin position="487"/>
        <end position="509"/>
    </location>
</feature>
<dbReference type="InterPro" id="IPR043171">
    <property type="entry name" value="Ap4A_phos1/2-like"/>
</dbReference>
<dbReference type="PROSITE" id="PS00175">
    <property type="entry name" value="PG_MUTASE"/>
    <property type="match status" value="1"/>
</dbReference>
<dbReference type="InterPro" id="IPR045759">
    <property type="entry name" value="Ap4A_phos1/2_N"/>
</dbReference>
<feature type="region of interest" description="Disordered" evidence="14">
    <location>
        <begin position="520"/>
        <end position="547"/>
    </location>
</feature>
<evidence type="ECO:0000256" key="1">
    <source>
        <dbReference type="ARBA" id="ARBA00000380"/>
    </source>
</evidence>
<evidence type="ECO:0000256" key="8">
    <source>
        <dbReference type="ARBA" id="ARBA00023152"/>
    </source>
</evidence>
<name>A0A9Q9REY1_FUSFU</name>
<feature type="binding site" evidence="11">
    <location>
        <begin position="903"/>
        <end position="904"/>
    </location>
    <ligand>
        <name>substrate</name>
    </ligand>
</feature>
<feature type="site" description="Transition state stabilizer" evidence="12">
    <location>
        <position position="1063"/>
    </location>
</feature>
<organism evidence="18 19">
    <name type="scientific">Fusarium fujikuroi</name>
    <name type="common">Bakanae and foot rot disease fungus</name>
    <name type="synonym">Gibberella fujikuroi</name>
    <dbReference type="NCBI Taxonomy" id="5127"/>
    <lineage>
        <taxon>Eukaryota</taxon>
        <taxon>Fungi</taxon>
        <taxon>Dikarya</taxon>
        <taxon>Ascomycota</taxon>
        <taxon>Pezizomycotina</taxon>
        <taxon>Sordariomycetes</taxon>
        <taxon>Hypocreomycetidae</taxon>
        <taxon>Hypocreales</taxon>
        <taxon>Nectriaceae</taxon>
        <taxon>Fusarium</taxon>
        <taxon>Fusarium fujikuroi species complex</taxon>
    </lineage>
</organism>
<evidence type="ECO:0000256" key="15">
    <source>
        <dbReference type="SAM" id="Phobius"/>
    </source>
</evidence>
<dbReference type="Proteomes" id="UP000760494">
    <property type="component" value="Unassembled WGS sequence"/>
</dbReference>
<accession>A0A9Q9REY1</accession>
<reference evidence="18" key="1">
    <citation type="submission" date="2019-05" db="EMBL/GenBank/DDBJ databases">
        <authorList>
            <person name="Piombo E."/>
        </authorList>
    </citation>
    <scope>NUCLEOTIDE SEQUENCE</scope>
    <source>
        <strain evidence="18">C2S</strain>
    </source>
</reference>
<evidence type="ECO:0000256" key="12">
    <source>
        <dbReference type="PIRSR" id="PIRSR613078-3"/>
    </source>
</evidence>
<dbReference type="Pfam" id="PF19327">
    <property type="entry name" value="Ap4A_phos_N"/>
    <property type="match status" value="1"/>
</dbReference>
<feature type="transmembrane region" description="Helical" evidence="15">
    <location>
        <begin position="377"/>
        <end position="396"/>
    </location>
</feature>
<feature type="binding site" evidence="11">
    <location>
        <begin position="1064"/>
        <end position="1065"/>
    </location>
    <ligand>
        <name>substrate</name>
    </ligand>
</feature>
<proteinExistence type="inferred from homology"/>
<feature type="binding site" evidence="11">
    <location>
        <begin position="969"/>
        <end position="972"/>
    </location>
    <ligand>
        <name>substrate</name>
    </ligand>
</feature>
<feature type="domain" description="ATP adenylyltransferase C-terminal" evidence="16">
    <location>
        <begin position="770"/>
        <end position="878"/>
    </location>
</feature>
<dbReference type="InterPro" id="IPR013078">
    <property type="entry name" value="His_Pase_superF_clade-1"/>
</dbReference>
<evidence type="ECO:0000313" key="18">
    <source>
        <dbReference type="EMBL" id="VTT59392.1"/>
    </source>
</evidence>
<dbReference type="GO" id="GO:0003877">
    <property type="term" value="F:ATP:ADP adenylyltransferase activity"/>
    <property type="evidence" value="ECO:0007669"/>
    <property type="project" value="InterPro"/>
</dbReference>
<keyword evidence="6 15" id="KW-1133">Transmembrane helix</keyword>
<dbReference type="NCBIfam" id="NF010713">
    <property type="entry name" value="PRK14115.1"/>
    <property type="match status" value="1"/>
</dbReference>
<dbReference type="SUPFAM" id="SSF103473">
    <property type="entry name" value="MFS general substrate transporter"/>
    <property type="match status" value="1"/>
</dbReference>
<dbReference type="SUPFAM" id="SSF53254">
    <property type="entry name" value="Phosphoglycerate mutase-like"/>
    <property type="match status" value="1"/>
</dbReference>
<evidence type="ECO:0000256" key="6">
    <source>
        <dbReference type="ARBA" id="ARBA00022989"/>
    </source>
</evidence>
<comment type="catalytic activity">
    <reaction evidence="1 13">
        <text>(2R)-2-phosphoglycerate = (2R)-3-phosphoglycerate</text>
        <dbReference type="Rhea" id="RHEA:15901"/>
        <dbReference type="ChEBI" id="CHEBI:58272"/>
        <dbReference type="ChEBI" id="CHEBI:58289"/>
        <dbReference type="EC" id="5.4.2.11"/>
    </reaction>
</comment>
<keyword evidence="9 13" id="KW-0413">Isomerase</keyword>
<sequence>MVTQHPEHERRDATEEEIKELRHVVDSVPLAVWVALVANATERFTFYAVTTPWQNYIQNPADSVAVPGALGLGQATATNITSAFLFLSFLLPTVWAIISDTWLGRHKTLCLSYFLNFCGCLIIFVTSLPAFSHSQITKVVGLGFAMIVLGIGTAGVKATASPFIGDQYAETAPQVITTKKGERVIADRALTLQFIYNVSYWFTNIASLSLVASTYLEKLVGFWAAYLLPLCATWTLVPLLLIFHKSLVKQKPQANILPRASRVIVCAGRHKFNWEAATPVYQSETFGRQVEWDDKFVFEIKRGLQACKVMACFVPFHLCMNQITNNLVSQAGQMRLGGIPNDTIQALNSIACVLLGPIMQKFVYPIVRGRGFAFGPIARITWAFIMMSTAMAYAAGVQKLIYTKAPCYDKPLQCEKSPNDVSVWIQSPVYFLLGVAEILGFTTLAEYSYSEAPRNMRSLVQAMAQLSSGAGSALGMAFSPLSKDPQILYLYTGLSVTMITTAPTFWLMFRAYDDRVFEEAHSNDDGSNQAAEPMVSGPSEATEPGEKADEKAICSEAISVSGRLVIPIQSVLCTDTMTYDRPAPTTDGSALLSTFDALTKSGLVLYDESQKVVEHTDGGLKVRSFHFVLTKALIKKPTLSTPDQSSASGSGLSKQLTPGSDIDTNGFEMGHSESSTHFLIANKFCFSRPHLMMLTRDGYCRQYEPLNKTDFEAAWGTLASLNDATKDYVVFFNCGKDGGCSRLHKHVQLMPLPASGFAVDFLNSDSTKEPKVPFEWFYQRFQDSAVSASQVAETYLKLLQQATETWKASTGKDVLDGQACPHNVAFTSRWIVIIPRRKAAVNKEAGVNSLGMLGIIAVATEKEIENWVKLGLTNSLNTIITMTFKLILLRHGQSTWNEKNLFTGWEDVGITENGRAEATQAGALLKRHNHLPDLSHTSLLRRAITTNNIALDAADRHWIPVTKSWRLNERHYGALQGLNKKTTAEKYGDEQVKIWRRSYDVQPPPMSDDAYQKQLVHTSLQSQSVQAPRTESLKDVVARVEPYWKERIVPDLKSGKTVLVAAHGNSLRALVKIIDGLGDEEVVELNIPTGTPIVYELDDSLRPVVKGGKWLTK</sequence>
<evidence type="ECO:0000256" key="11">
    <source>
        <dbReference type="PIRSR" id="PIRSR613078-2"/>
    </source>
</evidence>
<evidence type="ECO:0000256" key="2">
    <source>
        <dbReference type="ARBA" id="ARBA00004141"/>
    </source>
</evidence>
<evidence type="ECO:0000256" key="3">
    <source>
        <dbReference type="ARBA" id="ARBA00004798"/>
    </source>
</evidence>
<feature type="transmembrane region" description="Helical" evidence="15">
    <location>
        <begin position="110"/>
        <end position="130"/>
    </location>
</feature>